<sequence>MAAGGSRSSVSSENSDGGGGHVSPSRRWTTLDTVGRCMFFLSVAFFIIGVLLTVFGFSSILPANRLPLQIIGPACLTVTLVMWGLGCVFSRLMSKELRQQQQAIELRDRVQLYALANDILNRPVLSPAMLQDPRIRRQLMSKLRQQKTLDMRVFDHWISHLIDGAIQIQAQKRNKLLQIWQKEITNNIGKYVSHSMAGGIYRPQIADGNDVVAFVGPLIEFIGVGEGTPQGCSEEHTTSKQLAA</sequence>
<evidence type="ECO:0000256" key="1">
    <source>
        <dbReference type="SAM" id="MobiDB-lite"/>
    </source>
</evidence>
<keyword evidence="2" id="KW-0472">Membrane</keyword>
<reference evidence="5" key="1">
    <citation type="submission" date="2012-12" db="EMBL/GenBank/DDBJ databases">
        <authorList>
            <person name="Hellsten U."/>
            <person name="Grimwood J."/>
            <person name="Chapman J.A."/>
            <person name="Shapiro H."/>
            <person name="Aerts A."/>
            <person name="Otillar R.P."/>
            <person name="Terry A.Y."/>
            <person name="Boore J.L."/>
            <person name="Simakov O."/>
            <person name="Marletaz F."/>
            <person name="Cho S.-J."/>
            <person name="Edsinger-Gonzales E."/>
            <person name="Havlak P."/>
            <person name="Kuo D.-H."/>
            <person name="Larsson T."/>
            <person name="Lv J."/>
            <person name="Arendt D."/>
            <person name="Savage R."/>
            <person name="Osoegawa K."/>
            <person name="de Jong P."/>
            <person name="Lindberg D.R."/>
            <person name="Seaver E.C."/>
            <person name="Weisblat D.A."/>
            <person name="Putnam N.H."/>
            <person name="Grigoriev I.V."/>
            <person name="Rokhsar D.S."/>
        </authorList>
    </citation>
    <scope>NUCLEOTIDE SEQUENCE</scope>
    <source>
        <strain evidence="5">I ESC-2004</strain>
    </source>
</reference>
<dbReference type="EMBL" id="KB297742">
    <property type="protein sequence ID" value="ELU09999.1"/>
    <property type="molecule type" value="Genomic_DNA"/>
</dbReference>
<proteinExistence type="predicted"/>
<feature type="transmembrane region" description="Helical" evidence="2">
    <location>
        <begin position="70"/>
        <end position="89"/>
    </location>
</feature>
<dbReference type="EMBL" id="AMQN01000939">
    <property type="status" value="NOT_ANNOTATED_CDS"/>
    <property type="molecule type" value="Genomic_DNA"/>
</dbReference>
<keyword evidence="2" id="KW-0812">Transmembrane</keyword>
<reference evidence="3 5" key="2">
    <citation type="journal article" date="2013" name="Nature">
        <title>Insights into bilaterian evolution from three spiralian genomes.</title>
        <authorList>
            <person name="Simakov O."/>
            <person name="Marletaz F."/>
            <person name="Cho S.J."/>
            <person name="Edsinger-Gonzales E."/>
            <person name="Havlak P."/>
            <person name="Hellsten U."/>
            <person name="Kuo D.H."/>
            <person name="Larsson T."/>
            <person name="Lv J."/>
            <person name="Arendt D."/>
            <person name="Savage R."/>
            <person name="Osoegawa K."/>
            <person name="de Jong P."/>
            <person name="Grimwood J."/>
            <person name="Chapman J.A."/>
            <person name="Shapiro H."/>
            <person name="Aerts A."/>
            <person name="Otillar R.P."/>
            <person name="Terry A.Y."/>
            <person name="Boore J.L."/>
            <person name="Grigoriev I.V."/>
            <person name="Lindberg D.R."/>
            <person name="Seaver E.C."/>
            <person name="Weisblat D.A."/>
            <person name="Putnam N.H."/>
            <person name="Rokhsar D.S."/>
        </authorList>
    </citation>
    <scope>NUCLEOTIDE SEQUENCE</scope>
    <source>
        <strain evidence="3 5">I ESC-2004</strain>
    </source>
</reference>
<dbReference type="OrthoDB" id="6317645at2759"/>
<dbReference type="Proteomes" id="UP000014760">
    <property type="component" value="Unassembled WGS sequence"/>
</dbReference>
<accession>R7UU05</accession>
<gene>
    <name evidence="3" type="ORF">CAPTEDRAFT_193291</name>
</gene>
<evidence type="ECO:0000313" key="4">
    <source>
        <dbReference type="EnsemblMetazoa" id="CapteP193291"/>
    </source>
</evidence>
<evidence type="ECO:0000256" key="2">
    <source>
        <dbReference type="SAM" id="Phobius"/>
    </source>
</evidence>
<dbReference type="HOGENOM" id="CLU_1138934_0_0_1"/>
<reference evidence="4" key="3">
    <citation type="submission" date="2015-06" db="UniProtKB">
        <authorList>
            <consortium name="EnsemblMetazoa"/>
        </authorList>
    </citation>
    <scope>IDENTIFICATION</scope>
</reference>
<keyword evidence="5" id="KW-1185">Reference proteome</keyword>
<feature type="region of interest" description="Disordered" evidence="1">
    <location>
        <begin position="1"/>
        <end position="23"/>
    </location>
</feature>
<dbReference type="AlphaFoldDB" id="R7UU05"/>
<protein>
    <submittedName>
        <fullName evidence="3 4">Uncharacterized protein</fullName>
    </submittedName>
</protein>
<dbReference type="EnsemblMetazoa" id="CapteT193291">
    <property type="protein sequence ID" value="CapteP193291"/>
    <property type="gene ID" value="CapteG193291"/>
</dbReference>
<feature type="transmembrane region" description="Helical" evidence="2">
    <location>
        <begin position="37"/>
        <end position="58"/>
    </location>
</feature>
<organism evidence="3">
    <name type="scientific">Capitella teleta</name>
    <name type="common">Polychaete worm</name>
    <dbReference type="NCBI Taxonomy" id="283909"/>
    <lineage>
        <taxon>Eukaryota</taxon>
        <taxon>Metazoa</taxon>
        <taxon>Spiralia</taxon>
        <taxon>Lophotrochozoa</taxon>
        <taxon>Annelida</taxon>
        <taxon>Polychaeta</taxon>
        <taxon>Sedentaria</taxon>
        <taxon>Scolecida</taxon>
        <taxon>Capitellidae</taxon>
        <taxon>Capitella</taxon>
    </lineage>
</organism>
<keyword evidence="2" id="KW-1133">Transmembrane helix</keyword>
<feature type="compositionally biased region" description="Low complexity" evidence="1">
    <location>
        <begin position="1"/>
        <end position="15"/>
    </location>
</feature>
<name>R7UU05_CAPTE</name>
<evidence type="ECO:0000313" key="5">
    <source>
        <dbReference type="Proteomes" id="UP000014760"/>
    </source>
</evidence>
<evidence type="ECO:0000313" key="3">
    <source>
        <dbReference type="EMBL" id="ELU09999.1"/>
    </source>
</evidence>